<protein>
    <submittedName>
        <fullName evidence="2">Uncharacterized protein</fullName>
    </submittedName>
</protein>
<organism evidence="2 3">
    <name type="scientific">Ancylostoma ceylanicum</name>
    <dbReference type="NCBI Taxonomy" id="53326"/>
    <lineage>
        <taxon>Eukaryota</taxon>
        <taxon>Metazoa</taxon>
        <taxon>Ecdysozoa</taxon>
        <taxon>Nematoda</taxon>
        <taxon>Chromadorea</taxon>
        <taxon>Rhabditida</taxon>
        <taxon>Rhabditina</taxon>
        <taxon>Rhabditomorpha</taxon>
        <taxon>Strongyloidea</taxon>
        <taxon>Ancylostomatidae</taxon>
        <taxon>Ancylostomatinae</taxon>
        <taxon>Ancylostoma</taxon>
    </lineage>
</organism>
<dbReference type="EMBL" id="JARK01000236">
    <property type="protein sequence ID" value="EYC39936.1"/>
    <property type="molecule type" value="Genomic_DNA"/>
</dbReference>
<keyword evidence="3" id="KW-1185">Reference proteome</keyword>
<evidence type="ECO:0000256" key="1">
    <source>
        <dbReference type="SAM" id="MobiDB-lite"/>
    </source>
</evidence>
<feature type="region of interest" description="Disordered" evidence="1">
    <location>
        <begin position="182"/>
        <end position="209"/>
    </location>
</feature>
<reference evidence="3" key="1">
    <citation type="journal article" date="2015" name="Nat. Genet.">
        <title>The genome and transcriptome of the zoonotic hookworm Ancylostoma ceylanicum identify infection-specific gene families.</title>
        <authorList>
            <person name="Schwarz E.M."/>
            <person name="Hu Y."/>
            <person name="Antoshechkin I."/>
            <person name="Miller M.M."/>
            <person name="Sternberg P.W."/>
            <person name="Aroian R.V."/>
        </authorList>
    </citation>
    <scope>NUCLEOTIDE SEQUENCE</scope>
    <source>
        <strain evidence="3">HY135</strain>
    </source>
</reference>
<gene>
    <name evidence="2" type="primary">Acey_s0636.g941</name>
    <name evidence="2" type="ORF">Y032_0636g941</name>
</gene>
<sequence>MPSENYNARFEHLSRLREIKDIEEAITSAISQIHRLIKVANAQDGEWKQRGIQHTCSASGGGEEILPISRFLRTACVTKEKLLGITQQYLLLEAMLRIKTDGARPSPLLNIKAGNIQKKVDRTLSTLDSNIRDMECDLILAEKMRTNERGNIIEVTDQLTRIEQRIGNIELHIQASVSKQHSIRHAGDAERGVLKRNQEGTTAVEAESRDDDHPIVEAAGFEEEVDDDQYLDRLFAESIGEDAVDATNTQRRPAEPDVGQGTVQEVMEAAAEEAPTKTKKRRRLVSNTNDQEIQALEKDLDDLRFGFTYLPRRKIGGAAIIGETSAGIPRTSGVLSAINMETTIRTPVQK</sequence>
<dbReference type="Proteomes" id="UP000024635">
    <property type="component" value="Unassembled WGS sequence"/>
</dbReference>
<feature type="compositionally biased region" description="Basic and acidic residues" evidence="1">
    <location>
        <begin position="185"/>
        <end position="198"/>
    </location>
</feature>
<evidence type="ECO:0000313" key="2">
    <source>
        <dbReference type="EMBL" id="EYC39936.1"/>
    </source>
</evidence>
<name>A0A016WK06_9BILA</name>
<accession>A0A016WK06</accession>
<dbReference type="AlphaFoldDB" id="A0A016WK06"/>
<proteinExistence type="predicted"/>
<comment type="caution">
    <text evidence="2">The sequence shown here is derived from an EMBL/GenBank/DDBJ whole genome shotgun (WGS) entry which is preliminary data.</text>
</comment>
<evidence type="ECO:0000313" key="3">
    <source>
        <dbReference type="Proteomes" id="UP000024635"/>
    </source>
</evidence>